<sequence length="217" mass="24164">MLRPIVLSTIAIALTLYLYIKTPYISRTFMSSPPTWSSPYSGWHTRATAHPNPHAFTPTREALKLAVLRNAQVEQEGFTLALFTGDKGEERVAVDFRGKVLLPTQADFDGILELAQRTLALPKTENFRNTWVVAQPRTGQPIERILVPASYGGEFKETSVQGFDKSKVALKEPVEGITDLPDVLWELTGLALEARDGDGEKDDVVLDRVRGILRNVF</sequence>
<reference evidence="1 2" key="1">
    <citation type="journal article" date="2019" name="Nat. Ecol. Evol.">
        <title>Megaphylogeny resolves global patterns of mushroom evolution.</title>
        <authorList>
            <person name="Varga T."/>
            <person name="Krizsan K."/>
            <person name="Foldi C."/>
            <person name="Dima B."/>
            <person name="Sanchez-Garcia M."/>
            <person name="Sanchez-Ramirez S."/>
            <person name="Szollosi G.J."/>
            <person name="Szarkandi J.G."/>
            <person name="Papp V."/>
            <person name="Albert L."/>
            <person name="Andreopoulos W."/>
            <person name="Angelini C."/>
            <person name="Antonin V."/>
            <person name="Barry K.W."/>
            <person name="Bougher N.L."/>
            <person name="Buchanan P."/>
            <person name="Buyck B."/>
            <person name="Bense V."/>
            <person name="Catcheside P."/>
            <person name="Chovatia M."/>
            <person name="Cooper J."/>
            <person name="Damon W."/>
            <person name="Desjardin D."/>
            <person name="Finy P."/>
            <person name="Geml J."/>
            <person name="Haridas S."/>
            <person name="Hughes K."/>
            <person name="Justo A."/>
            <person name="Karasinski D."/>
            <person name="Kautmanova I."/>
            <person name="Kiss B."/>
            <person name="Kocsube S."/>
            <person name="Kotiranta H."/>
            <person name="LaButti K.M."/>
            <person name="Lechner B.E."/>
            <person name="Liimatainen K."/>
            <person name="Lipzen A."/>
            <person name="Lukacs Z."/>
            <person name="Mihaltcheva S."/>
            <person name="Morgado L.N."/>
            <person name="Niskanen T."/>
            <person name="Noordeloos M.E."/>
            <person name="Ohm R.A."/>
            <person name="Ortiz-Santana B."/>
            <person name="Ovrebo C."/>
            <person name="Racz N."/>
            <person name="Riley R."/>
            <person name="Savchenko A."/>
            <person name="Shiryaev A."/>
            <person name="Soop K."/>
            <person name="Spirin V."/>
            <person name="Szebenyi C."/>
            <person name="Tomsovsky M."/>
            <person name="Tulloss R.E."/>
            <person name="Uehling J."/>
            <person name="Grigoriev I.V."/>
            <person name="Vagvolgyi C."/>
            <person name="Papp T."/>
            <person name="Martin F.M."/>
            <person name="Miettinen O."/>
            <person name="Hibbett D.S."/>
            <person name="Nagy L.G."/>
        </authorList>
    </citation>
    <scope>NUCLEOTIDE SEQUENCE [LARGE SCALE GENOMIC DNA]</scope>
    <source>
        <strain evidence="1 2">CBS 166.37</strain>
    </source>
</reference>
<accession>A0A5C3M0G3</accession>
<gene>
    <name evidence="1" type="ORF">BDQ12DRAFT_682630</name>
</gene>
<keyword evidence="2" id="KW-1185">Reference proteome</keyword>
<proteinExistence type="predicted"/>
<organism evidence="1 2">
    <name type="scientific">Crucibulum laeve</name>
    <dbReference type="NCBI Taxonomy" id="68775"/>
    <lineage>
        <taxon>Eukaryota</taxon>
        <taxon>Fungi</taxon>
        <taxon>Dikarya</taxon>
        <taxon>Basidiomycota</taxon>
        <taxon>Agaricomycotina</taxon>
        <taxon>Agaricomycetes</taxon>
        <taxon>Agaricomycetidae</taxon>
        <taxon>Agaricales</taxon>
        <taxon>Agaricineae</taxon>
        <taxon>Nidulariaceae</taxon>
        <taxon>Crucibulum</taxon>
    </lineage>
</organism>
<evidence type="ECO:0000313" key="2">
    <source>
        <dbReference type="Proteomes" id="UP000308652"/>
    </source>
</evidence>
<dbReference type="Proteomes" id="UP000308652">
    <property type="component" value="Unassembled WGS sequence"/>
</dbReference>
<name>A0A5C3M0G3_9AGAR</name>
<dbReference type="OrthoDB" id="3006153at2759"/>
<evidence type="ECO:0000313" key="1">
    <source>
        <dbReference type="EMBL" id="TFK38864.1"/>
    </source>
</evidence>
<protein>
    <submittedName>
        <fullName evidence="1">Uncharacterized protein</fullName>
    </submittedName>
</protein>
<dbReference type="EMBL" id="ML213601">
    <property type="protein sequence ID" value="TFK38864.1"/>
    <property type="molecule type" value="Genomic_DNA"/>
</dbReference>
<dbReference type="AlphaFoldDB" id="A0A5C3M0G3"/>